<feature type="compositionally biased region" description="Basic and acidic residues" evidence="2">
    <location>
        <begin position="169"/>
        <end position="180"/>
    </location>
</feature>
<sequence>MHIQCTLGAILVIFILCVHCDNAAIYNEIKKIYVPSSPQNLTANRVTSDEIHLSWAPPTTFTLHVPRVVPEPKPPITAIDQPAPDPPATNDNTAQADQPINDVLEPAKSPNMMADRELDKEMEYQSSLRDWYLNDNKKITDEYPSDILNDSYRSRRDLRYGHRHRKRRQEVTGEAEKVEGSETHQAFEMPKVMMKKSTPSIPHKGVTQVAYVLYYEQGHPRTDAAKIDGVQTSADVKSMNVFPSDLGMEDYPKGAKNLTLLNTAGRLAKVVGFRLKNLKSFTPYKIWVRAFYNFSLEGVKSSDLLERLGPQSEPLYVLTDVRAPSSPIVLNFTCDQGNGILYLQWRQPMVFDNTLDEYVVTLRKIPELQPRTRLRLPTNRDDIETTISVDAELGNMTSYEVKITAATLSVVRPKYLVNGSESTPAEISSEACTPYSEAMPPDGRASSRGGVGTVVLSIVPIVVLAATAAGILYCRCRSRLSKCISAAYSFLEDGGERGANAPINAKKPAVSPPPAISPEAAPALPPPARPPRMSRPAHPARTPRDFVRHVMRLHADSDVGFSRPPPRAPPRMSRPAHPARTPRDFVRHVMRLHADSDVGFSKEYEIVVAKSAALGHTSHYSHRPENRLKNRYLNITAYDHSRVCVSSGGRCGAPGCVGGAGAGGCDYVNANFIDGMLPALDEQRIKYIKKKLERRNKPQRYVNQSKIESLIVKLVIWVALERGCDYFNGNFIDGMLPALDEQRIKYNKKKLERRNKPQRQPSVKPIKPPPNLTEGIESAFLNIEFSGIVEWERDGDCSSEEDDDPELDDVVIDIEGQPTQIKLEWVVWRRRYIATQGPTPPTLASFWRMVWQHRARTLVCITNLVERGRRKCDMYWPSGGRGSSADFGGVHVTLLHEDVRAAYTVRTMRVRTAANKDSDSPPEERIISQFHYTVWPDHGTPRHPLQV</sequence>
<feature type="compositionally biased region" description="Low complexity" evidence="2">
    <location>
        <begin position="570"/>
        <end position="579"/>
    </location>
</feature>
<dbReference type="PRINTS" id="PR00700">
    <property type="entry name" value="PRTYPHPHTASE"/>
</dbReference>
<feature type="chain" id="PRO_5045795891" description="Tyrosine-protein phosphatase domain-containing protein" evidence="3">
    <location>
        <begin position="21"/>
        <end position="947"/>
    </location>
</feature>
<evidence type="ECO:0000256" key="2">
    <source>
        <dbReference type="SAM" id="MobiDB-lite"/>
    </source>
</evidence>
<dbReference type="Gene3D" id="3.90.190.10">
    <property type="entry name" value="Protein tyrosine phosphatase superfamily"/>
    <property type="match status" value="2"/>
</dbReference>
<evidence type="ECO:0000313" key="5">
    <source>
        <dbReference type="EMBL" id="KAG7296937.1"/>
    </source>
</evidence>
<comment type="catalytic activity">
    <reaction evidence="1">
        <text>O-phospho-L-tyrosyl-[protein] + H2O = L-tyrosyl-[protein] + phosphate</text>
        <dbReference type="Rhea" id="RHEA:10684"/>
        <dbReference type="Rhea" id="RHEA-COMP:10136"/>
        <dbReference type="Rhea" id="RHEA-COMP:20101"/>
        <dbReference type="ChEBI" id="CHEBI:15377"/>
        <dbReference type="ChEBI" id="CHEBI:43474"/>
        <dbReference type="ChEBI" id="CHEBI:46858"/>
        <dbReference type="ChEBI" id="CHEBI:61978"/>
        <dbReference type="EC" id="3.1.3.48"/>
    </reaction>
</comment>
<dbReference type="InterPro" id="IPR029021">
    <property type="entry name" value="Prot-tyrosine_phosphatase-like"/>
</dbReference>
<dbReference type="EMBL" id="JAHIBW010000027">
    <property type="protein sequence ID" value="KAG7296937.1"/>
    <property type="molecule type" value="Genomic_DNA"/>
</dbReference>
<dbReference type="PANTHER" id="PTHR19134">
    <property type="entry name" value="RECEPTOR-TYPE TYROSINE-PROTEIN PHOSPHATASE"/>
    <property type="match status" value="1"/>
</dbReference>
<dbReference type="Pfam" id="PF00102">
    <property type="entry name" value="Y_phosphatase"/>
    <property type="match status" value="2"/>
</dbReference>
<feature type="domain" description="Tyrosine-protein phosphatase" evidence="4">
    <location>
        <begin position="600"/>
        <end position="947"/>
    </location>
</feature>
<keyword evidence="3" id="KW-0732">Signal</keyword>
<dbReference type="CDD" id="cd00063">
    <property type="entry name" value="FN3"/>
    <property type="match status" value="1"/>
</dbReference>
<feature type="region of interest" description="Disordered" evidence="2">
    <location>
        <begin position="502"/>
        <end position="540"/>
    </location>
</feature>
<feature type="region of interest" description="Disordered" evidence="2">
    <location>
        <begin position="71"/>
        <end position="106"/>
    </location>
</feature>
<dbReference type="SUPFAM" id="SSF49265">
    <property type="entry name" value="Fibronectin type III"/>
    <property type="match status" value="1"/>
</dbReference>
<evidence type="ECO:0000259" key="4">
    <source>
        <dbReference type="PROSITE" id="PS50055"/>
    </source>
</evidence>
<feature type="region of interest" description="Disordered" evidence="2">
    <location>
        <begin position="557"/>
        <end position="579"/>
    </location>
</feature>
<gene>
    <name evidence="5" type="ORF">JYU34_019834</name>
</gene>
<feature type="non-terminal residue" evidence="5">
    <location>
        <position position="947"/>
    </location>
</feature>
<comment type="caution">
    <text evidence="5">The sequence shown here is derived from an EMBL/GenBank/DDBJ whole genome shotgun (WGS) entry which is preliminary data.</text>
</comment>
<dbReference type="InterPro" id="IPR000242">
    <property type="entry name" value="PTP_cat"/>
</dbReference>
<dbReference type="SMART" id="SM00194">
    <property type="entry name" value="PTPc"/>
    <property type="match status" value="1"/>
</dbReference>
<feature type="region of interest" description="Disordered" evidence="2">
    <location>
        <begin position="750"/>
        <end position="771"/>
    </location>
</feature>
<feature type="signal peptide" evidence="3">
    <location>
        <begin position="1"/>
        <end position="20"/>
    </location>
</feature>
<dbReference type="PROSITE" id="PS50055">
    <property type="entry name" value="TYR_PHOSPHATASE_PTP"/>
    <property type="match status" value="1"/>
</dbReference>
<dbReference type="InterPro" id="IPR050348">
    <property type="entry name" value="Protein-Tyr_Phosphatase"/>
</dbReference>
<feature type="compositionally biased region" description="Polar residues" evidence="2">
    <location>
        <begin position="89"/>
        <end position="98"/>
    </location>
</feature>
<name>A0ABQ7PVD9_PLUXY</name>
<reference evidence="5 6" key="1">
    <citation type="submission" date="2021-06" db="EMBL/GenBank/DDBJ databases">
        <title>A haploid diamondback moth (Plutella xylostella L.) genome assembly resolves 31 chromosomes and identifies a diamide resistance mutation.</title>
        <authorList>
            <person name="Ward C.M."/>
            <person name="Perry K.D."/>
            <person name="Baker G."/>
            <person name="Powis K."/>
            <person name="Heckel D.G."/>
            <person name="Baxter S.W."/>
        </authorList>
    </citation>
    <scope>NUCLEOTIDE SEQUENCE [LARGE SCALE GENOMIC DNA]</scope>
    <source>
        <strain evidence="5 6">LV</strain>
        <tissue evidence="5">Single pupa</tissue>
    </source>
</reference>
<dbReference type="InterPro" id="IPR036116">
    <property type="entry name" value="FN3_sf"/>
</dbReference>
<dbReference type="PANTHER" id="PTHR19134:SF540">
    <property type="entry name" value="TYROSINE-PROTEIN PHOSPHATASE 99A"/>
    <property type="match status" value="1"/>
</dbReference>
<evidence type="ECO:0000313" key="6">
    <source>
        <dbReference type="Proteomes" id="UP000823941"/>
    </source>
</evidence>
<evidence type="ECO:0000256" key="3">
    <source>
        <dbReference type="SAM" id="SignalP"/>
    </source>
</evidence>
<dbReference type="SMART" id="SM00060">
    <property type="entry name" value="FN3"/>
    <property type="match status" value="2"/>
</dbReference>
<accession>A0ABQ7PVD9</accession>
<protein>
    <recommendedName>
        <fullName evidence="4">Tyrosine-protein phosphatase domain-containing protein</fullName>
    </recommendedName>
</protein>
<dbReference type="SUPFAM" id="SSF52799">
    <property type="entry name" value="(Phosphotyrosine protein) phosphatases II"/>
    <property type="match status" value="1"/>
</dbReference>
<proteinExistence type="predicted"/>
<dbReference type="Proteomes" id="UP000823941">
    <property type="component" value="Chromosome 27"/>
</dbReference>
<organism evidence="5 6">
    <name type="scientific">Plutella xylostella</name>
    <name type="common">Diamondback moth</name>
    <name type="synonym">Plutella maculipennis</name>
    <dbReference type="NCBI Taxonomy" id="51655"/>
    <lineage>
        <taxon>Eukaryota</taxon>
        <taxon>Metazoa</taxon>
        <taxon>Ecdysozoa</taxon>
        <taxon>Arthropoda</taxon>
        <taxon>Hexapoda</taxon>
        <taxon>Insecta</taxon>
        <taxon>Pterygota</taxon>
        <taxon>Neoptera</taxon>
        <taxon>Endopterygota</taxon>
        <taxon>Lepidoptera</taxon>
        <taxon>Glossata</taxon>
        <taxon>Ditrysia</taxon>
        <taxon>Yponomeutoidea</taxon>
        <taxon>Plutellidae</taxon>
        <taxon>Plutella</taxon>
    </lineage>
</organism>
<dbReference type="InterPro" id="IPR003961">
    <property type="entry name" value="FN3_dom"/>
</dbReference>
<feature type="region of interest" description="Disordered" evidence="2">
    <location>
        <begin position="161"/>
        <end position="180"/>
    </location>
</feature>
<evidence type="ECO:0000256" key="1">
    <source>
        <dbReference type="ARBA" id="ARBA00051722"/>
    </source>
</evidence>
<keyword evidence="6" id="KW-1185">Reference proteome</keyword>